<comment type="catalytic activity">
    <reaction evidence="4">
        <text>an aldehyde + NAD(+) + H2O = a carboxylate + NADH + 2 H(+)</text>
        <dbReference type="Rhea" id="RHEA:16185"/>
        <dbReference type="ChEBI" id="CHEBI:15377"/>
        <dbReference type="ChEBI" id="CHEBI:15378"/>
        <dbReference type="ChEBI" id="CHEBI:17478"/>
        <dbReference type="ChEBI" id="CHEBI:29067"/>
        <dbReference type="ChEBI" id="CHEBI:57540"/>
        <dbReference type="ChEBI" id="CHEBI:57945"/>
        <dbReference type="EC" id="1.2.1.3"/>
    </reaction>
</comment>
<dbReference type="OrthoDB" id="310895at2759"/>
<dbReference type="InterPro" id="IPR016161">
    <property type="entry name" value="Ald_DH/histidinol_DH"/>
</dbReference>
<evidence type="ECO:0000256" key="3">
    <source>
        <dbReference type="ARBA" id="ARBA00024226"/>
    </source>
</evidence>
<dbReference type="GO" id="GO:0046394">
    <property type="term" value="P:carboxylic acid biosynthetic process"/>
    <property type="evidence" value="ECO:0007669"/>
    <property type="project" value="UniProtKB-ARBA"/>
</dbReference>
<evidence type="ECO:0000256" key="1">
    <source>
        <dbReference type="ARBA" id="ARBA00009986"/>
    </source>
</evidence>
<dbReference type="InterPro" id="IPR015590">
    <property type="entry name" value="Aldehyde_DH_dom"/>
</dbReference>
<keyword evidence="2 6" id="KW-0560">Oxidoreductase</keyword>
<dbReference type="Pfam" id="PF00171">
    <property type="entry name" value="Aldedh"/>
    <property type="match status" value="1"/>
</dbReference>
<dbReference type="InterPro" id="IPR016160">
    <property type="entry name" value="Ald_DH_CS_CYS"/>
</dbReference>
<feature type="active site" evidence="5">
    <location>
        <position position="254"/>
    </location>
</feature>
<accession>A0A6G1GL83</accession>
<gene>
    <name evidence="8" type="ORF">K402DRAFT_235191</name>
</gene>
<dbReference type="FunFam" id="3.40.309.10:FF:000012">
    <property type="entry name" value="Betaine aldehyde dehydrogenase"/>
    <property type="match status" value="1"/>
</dbReference>
<proteinExistence type="inferred from homology"/>
<evidence type="ECO:0000256" key="6">
    <source>
        <dbReference type="RuleBase" id="RU003345"/>
    </source>
</evidence>
<keyword evidence="9" id="KW-1185">Reference proteome</keyword>
<dbReference type="InterPro" id="IPR029510">
    <property type="entry name" value="Ald_DH_CS_GLU"/>
</dbReference>
<dbReference type="GO" id="GO:0004029">
    <property type="term" value="F:aldehyde dehydrogenase (NAD+) activity"/>
    <property type="evidence" value="ECO:0007669"/>
    <property type="project" value="UniProtKB-EC"/>
</dbReference>
<dbReference type="Proteomes" id="UP000800041">
    <property type="component" value="Unassembled WGS sequence"/>
</dbReference>
<evidence type="ECO:0000256" key="2">
    <source>
        <dbReference type="ARBA" id="ARBA00023002"/>
    </source>
</evidence>
<dbReference type="PANTHER" id="PTHR11699">
    <property type="entry name" value="ALDEHYDE DEHYDROGENASE-RELATED"/>
    <property type="match status" value="1"/>
</dbReference>
<dbReference type="SUPFAM" id="SSF53720">
    <property type="entry name" value="ALDH-like"/>
    <property type="match status" value="1"/>
</dbReference>
<dbReference type="FunFam" id="3.40.605.10:FF:000026">
    <property type="entry name" value="Aldehyde dehydrogenase, putative"/>
    <property type="match status" value="1"/>
</dbReference>
<dbReference type="EMBL" id="ML977198">
    <property type="protein sequence ID" value="KAF1981519.1"/>
    <property type="molecule type" value="Genomic_DNA"/>
</dbReference>
<dbReference type="Gene3D" id="3.40.309.10">
    <property type="entry name" value="Aldehyde Dehydrogenase, Chain A, domain 2"/>
    <property type="match status" value="1"/>
</dbReference>
<dbReference type="PROSITE" id="PS00687">
    <property type="entry name" value="ALDEHYDE_DEHYDR_GLU"/>
    <property type="match status" value="1"/>
</dbReference>
<reference evidence="8" key="1">
    <citation type="journal article" date="2020" name="Stud. Mycol.">
        <title>101 Dothideomycetes genomes: a test case for predicting lifestyles and emergence of pathogens.</title>
        <authorList>
            <person name="Haridas S."/>
            <person name="Albert R."/>
            <person name="Binder M."/>
            <person name="Bloem J."/>
            <person name="Labutti K."/>
            <person name="Salamov A."/>
            <person name="Andreopoulos B."/>
            <person name="Baker S."/>
            <person name="Barry K."/>
            <person name="Bills G."/>
            <person name="Bluhm B."/>
            <person name="Cannon C."/>
            <person name="Castanera R."/>
            <person name="Culley D."/>
            <person name="Daum C."/>
            <person name="Ezra D."/>
            <person name="Gonzalez J."/>
            <person name="Henrissat B."/>
            <person name="Kuo A."/>
            <person name="Liang C."/>
            <person name="Lipzen A."/>
            <person name="Lutzoni F."/>
            <person name="Magnuson J."/>
            <person name="Mondo S."/>
            <person name="Nolan M."/>
            <person name="Ohm R."/>
            <person name="Pangilinan J."/>
            <person name="Park H.-J."/>
            <person name="Ramirez L."/>
            <person name="Alfaro M."/>
            <person name="Sun H."/>
            <person name="Tritt A."/>
            <person name="Yoshinaga Y."/>
            <person name="Zwiers L.-H."/>
            <person name="Turgeon B."/>
            <person name="Goodwin S."/>
            <person name="Spatafora J."/>
            <person name="Crous P."/>
            <person name="Grigoriev I."/>
        </authorList>
    </citation>
    <scope>NUCLEOTIDE SEQUENCE</scope>
    <source>
        <strain evidence="8">CBS 113979</strain>
    </source>
</reference>
<sequence>MAPNMMQTQLFINNEYIDAKSGETITIYNPADDTVVTDQIQIAGEQDVDAAVDAATAAYKTGPWSKFTGAQRAACMLKFAELVEKNVDDIAHLESISMGMPFSVAKIMISGGANCFKYYAGWADKIAGDTYPADDGFYKIVQYEPLGVCAGLSAWNATMLTLAWKIAPALAAGNTYIFKSSEKAPVAALALGALFKEAGFPPGVVNLVSGAGKTGALLASHMKIAKISFTGSATTGRRVQDAATKSNLKRCTLELGGKSPALVFDDANIPNAVAYCSQGFLVNTGQVCAAASRTFVHESIAEKFIEALKSAYEAAGANLGADPRKPDTALGPIVDKIQFDSVMSYIESGKREADLLVGGARAGEKGNFILPTIFANPKEGAKIYEEEIFGPVMTIKTFKTEEEAIEMANKTTYGLSSTLYTNSVSRALRVAGKLEAGTVAVNSSFMPSNQVPFGGYKMSGNGRELGEAGLKAYLETKSILINMAA</sequence>
<dbReference type="FunFam" id="3.40.605.10:FF:000050">
    <property type="entry name" value="Aldehyde dehydrogenase, mitochondrial"/>
    <property type="match status" value="1"/>
</dbReference>
<dbReference type="InterPro" id="IPR016162">
    <property type="entry name" value="Ald_DH_N"/>
</dbReference>
<evidence type="ECO:0000313" key="8">
    <source>
        <dbReference type="EMBL" id="KAF1981519.1"/>
    </source>
</evidence>
<evidence type="ECO:0000259" key="7">
    <source>
        <dbReference type="Pfam" id="PF00171"/>
    </source>
</evidence>
<dbReference type="InterPro" id="IPR016163">
    <property type="entry name" value="Ald_DH_C"/>
</dbReference>
<dbReference type="AlphaFoldDB" id="A0A6G1GL83"/>
<dbReference type="PROSITE" id="PS00070">
    <property type="entry name" value="ALDEHYDE_DEHYDR_CYS"/>
    <property type="match status" value="1"/>
</dbReference>
<name>A0A6G1GL83_9PEZI</name>
<dbReference type="EC" id="1.2.1.3" evidence="3"/>
<comment type="similarity">
    <text evidence="1 6">Belongs to the aldehyde dehydrogenase family.</text>
</comment>
<organism evidence="8 9">
    <name type="scientific">Aulographum hederae CBS 113979</name>
    <dbReference type="NCBI Taxonomy" id="1176131"/>
    <lineage>
        <taxon>Eukaryota</taxon>
        <taxon>Fungi</taxon>
        <taxon>Dikarya</taxon>
        <taxon>Ascomycota</taxon>
        <taxon>Pezizomycotina</taxon>
        <taxon>Dothideomycetes</taxon>
        <taxon>Pleosporomycetidae</taxon>
        <taxon>Aulographales</taxon>
        <taxon>Aulographaceae</taxon>
    </lineage>
</organism>
<evidence type="ECO:0000313" key="9">
    <source>
        <dbReference type="Proteomes" id="UP000800041"/>
    </source>
</evidence>
<evidence type="ECO:0000256" key="4">
    <source>
        <dbReference type="ARBA" id="ARBA00049194"/>
    </source>
</evidence>
<feature type="domain" description="Aldehyde dehydrogenase" evidence="7">
    <location>
        <begin position="17"/>
        <end position="479"/>
    </location>
</feature>
<protein>
    <recommendedName>
        <fullName evidence="3">aldehyde dehydrogenase (NAD(+))</fullName>
        <ecNumber evidence="3">1.2.1.3</ecNumber>
    </recommendedName>
</protein>
<dbReference type="Gene3D" id="3.40.605.10">
    <property type="entry name" value="Aldehyde Dehydrogenase, Chain A, domain 1"/>
    <property type="match status" value="1"/>
</dbReference>
<evidence type="ECO:0000256" key="5">
    <source>
        <dbReference type="PROSITE-ProRule" id="PRU10007"/>
    </source>
</evidence>